<evidence type="ECO:0000313" key="3">
    <source>
        <dbReference type="Proteomes" id="UP001054945"/>
    </source>
</evidence>
<accession>A0AAV4MMQ1</accession>
<proteinExistence type="predicted"/>
<dbReference type="Proteomes" id="UP001054945">
    <property type="component" value="Unassembled WGS sequence"/>
</dbReference>
<organism evidence="2 3">
    <name type="scientific">Caerostris extrusa</name>
    <name type="common">Bark spider</name>
    <name type="synonym">Caerostris bankana</name>
    <dbReference type="NCBI Taxonomy" id="172846"/>
    <lineage>
        <taxon>Eukaryota</taxon>
        <taxon>Metazoa</taxon>
        <taxon>Ecdysozoa</taxon>
        <taxon>Arthropoda</taxon>
        <taxon>Chelicerata</taxon>
        <taxon>Arachnida</taxon>
        <taxon>Araneae</taxon>
        <taxon>Araneomorphae</taxon>
        <taxon>Entelegynae</taxon>
        <taxon>Araneoidea</taxon>
        <taxon>Araneidae</taxon>
        <taxon>Caerostris</taxon>
    </lineage>
</organism>
<feature type="region of interest" description="Disordered" evidence="1">
    <location>
        <begin position="1"/>
        <end position="24"/>
    </location>
</feature>
<sequence length="66" mass="7299">MQEEADNGAEIERKLEKKNKQRKSWKRDEINGIGTVLKSVSGTGVLLLENNDGLKCVPTEPSSCLI</sequence>
<dbReference type="EMBL" id="BPLR01019938">
    <property type="protein sequence ID" value="GIX73311.1"/>
    <property type="molecule type" value="Genomic_DNA"/>
</dbReference>
<evidence type="ECO:0000313" key="2">
    <source>
        <dbReference type="EMBL" id="GIX73311.1"/>
    </source>
</evidence>
<comment type="caution">
    <text evidence="2">The sequence shown here is derived from an EMBL/GenBank/DDBJ whole genome shotgun (WGS) entry which is preliminary data.</text>
</comment>
<dbReference type="AlphaFoldDB" id="A0AAV4MMQ1"/>
<gene>
    <name evidence="2" type="ORF">CEXT_684281</name>
</gene>
<name>A0AAV4MMQ1_CAEEX</name>
<protein>
    <submittedName>
        <fullName evidence="2">Uncharacterized protein</fullName>
    </submittedName>
</protein>
<keyword evidence="3" id="KW-1185">Reference proteome</keyword>
<evidence type="ECO:0000256" key="1">
    <source>
        <dbReference type="SAM" id="MobiDB-lite"/>
    </source>
</evidence>
<reference evidence="2 3" key="1">
    <citation type="submission" date="2021-06" db="EMBL/GenBank/DDBJ databases">
        <title>Caerostris extrusa draft genome.</title>
        <authorList>
            <person name="Kono N."/>
            <person name="Arakawa K."/>
        </authorList>
    </citation>
    <scope>NUCLEOTIDE SEQUENCE [LARGE SCALE GENOMIC DNA]</scope>
</reference>